<dbReference type="Gene3D" id="3.40.50.150">
    <property type="entry name" value="Vaccinia Virus protein VP39"/>
    <property type="match status" value="1"/>
</dbReference>
<dbReference type="KEGG" id="hdn:Hden_0448"/>
<evidence type="ECO:0000313" key="3">
    <source>
        <dbReference type="Proteomes" id="UP000002033"/>
    </source>
</evidence>
<protein>
    <submittedName>
        <fullName evidence="2">Methyltransferase FkbM family</fullName>
    </submittedName>
</protein>
<keyword evidence="2" id="KW-0808">Transferase</keyword>
<accession>D8JRP1</accession>
<sequence length="302" mass="33841">MLQQSIFGHGVRSLVKASLPSSLFRKARFLKRLSIYYRMETSDLIQRDMNAGVDCIFLNRSLRLRLPDDALAHNVFRSMAFEAEEWRSFLKLASGCRAFVDIGASGGFFSALFAASRPEAVQILSIEPDPPSRIVLANVRDRNMRANTEWIIDGRAVGSAEKAEFVSSGYGVARSLSPAGDAGTQRTAARNGRPFARIEVECATLQSICREHGVVPDLLKIDIEGMEWDLVRASLDWLAQRRPRMHLEVHPAFIRRQHRDPHVLLKNLEQIGYRSHDGAAWASAFKRANGDANFHLDLVAKV</sequence>
<dbReference type="EMBL" id="CP002083">
    <property type="protein sequence ID" value="ADJ22270.1"/>
    <property type="molecule type" value="Genomic_DNA"/>
</dbReference>
<dbReference type="AlphaFoldDB" id="D8JRP1"/>
<evidence type="ECO:0000313" key="2">
    <source>
        <dbReference type="EMBL" id="ADJ22270.1"/>
    </source>
</evidence>
<feature type="domain" description="Methyltransferase FkbM" evidence="1">
    <location>
        <begin position="101"/>
        <end position="274"/>
    </location>
</feature>
<keyword evidence="3" id="KW-1185">Reference proteome</keyword>
<dbReference type="PANTHER" id="PTHR34203:SF15">
    <property type="entry name" value="SLL1173 PROTEIN"/>
    <property type="match status" value="1"/>
</dbReference>
<dbReference type="eggNOG" id="COG4123">
    <property type="taxonomic scope" value="Bacteria"/>
</dbReference>
<dbReference type="InterPro" id="IPR006342">
    <property type="entry name" value="FkbM_mtfrase"/>
</dbReference>
<dbReference type="InterPro" id="IPR052514">
    <property type="entry name" value="SAM-dependent_MTase"/>
</dbReference>
<dbReference type="HOGENOM" id="CLU_945854_0_0_5"/>
<dbReference type="STRING" id="582899.Hden_0448"/>
<dbReference type="InterPro" id="IPR029063">
    <property type="entry name" value="SAM-dependent_MTases_sf"/>
</dbReference>
<dbReference type="RefSeq" id="WP_013214489.1">
    <property type="nucleotide sequence ID" value="NC_014313.1"/>
</dbReference>
<dbReference type="GO" id="GO:0032259">
    <property type="term" value="P:methylation"/>
    <property type="evidence" value="ECO:0007669"/>
    <property type="project" value="UniProtKB-KW"/>
</dbReference>
<evidence type="ECO:0000259" key="1">
    <source>
        <dbReference type="Pfam" id="PF05050"/>
    </source>
</evidence>
<dbReference type="SUPFAM" id="SSF53335">
    <property type="entry name" value="S-adenosyl-L-methionine-dependent methyltransferases"/>
    <property type="match status" value="1"/>
</dbReference>
<proteinExistence type="predicted"/>
<gene>
    <name evidence="2" type="ordered locus">Hden_0448</name>
</gene>
<dbReference type="PANTHER" id="PTHR34203">
    <property type="entry name" value="METHYLTRANSFERASE, FKBM FAMILY PROTEIN"/>
    <property type="match status" value="1"/>
</dbReference>
<keyword evidence="2" id="KW-0489">Methyltransferase</keyword>
<dbReference type="Proteomes" id="UP000002033">
    <property type="component" value="Chromosome"/>
</dbReference>
<organism evidence="2 3">
    <name type="scientific">Hyphomicrobium denitrificans (strain ATCC 51888 / DSM 1869 / NCIMB 11706 / TK 0415)</name>
    <dbReference type="NCBI Taxonomy" id="582899"/>
    <lineage>
        <taxon>Bacteria</taxon>
        <taxon>Pseudomonadati</taxon>
        <taxon>Pseudomonadota</taxon>
        <taxon>Alphaproteobacteria</taxon>
        <taxon>Hyphomicrobiales</taxon>
        <taxon>Hyphomicrobiaceae</taxon>
        <taxon>Hyphomicrobium</taxon>
    </lineage>
</organism>
<name>D8JRP1_HYPDA</name>
<dbReference type="GO" id="GO:0008168">
    <property type="term" value="F:methyltransferase activity"/>
    <property type="evidence" value="ECO:0007669"/>
    <property type="project" value="UniProtKB-KW"/>
</dbReference>
<dbReference type="NCBIfam" id="TIGR01444">
    <property type="entry name" value="fkbM_fam"/>
    <property type="match status" value="1"/>
</dbReference>
<dbReference type="Pfam" id="PF05050">
    <property type="entry name" value="Methyltransf_21"/>
    <property type="match status" value="1"/>
</dbReference>
<reference evidence="3" key="1">
    <citation type="journal article" date="2011" name="J. Bacteriol.">
        <title>Genome sequences of eight morphologically diverse alphaproteobacteria.</title>
        <authorList>
            <consortium name="US DOE Joint Genome Institute"/>
            <person name="Brown P.J."/>
            <person name="Kysela D.T."/>
            <person name="Buechlein A."/>
            <person name="Hemmerich C."/>
            <person name="Brun Y.V."/>
        </authorList>
    </citation>
    <scope>NUCLEOTIDE SEQUENCE [LARGE SCALE GENOMIC DNA]</scope>
    <source>
        <strain evidence="3">ATCC 51888 / DSM 1869 / NCIB 11706 / TK 0415</strain>
    </source>
</reference>